<feature type="compositionally biased region" description="Basic and acidic residues" evidence="1">
    <location>
        <begin position="10"/>
        <end position="19"/>
    </location>
</feature>
<dbReference type="AlphaFoldDB" id="A0A444GA68"/>
<sequence>MTAAISMVGEGKEEKRPEGEESGGGRTLVHSQVLRIREEDLRIGDGTGEGLSARDLRIPVPLHTAVAADALLCSRLALPSSPLRNSKAAFGSA</sequence>
<name>A0A444GA68_ENSVE</name>
<evidence type="ECO:0000256" key="1">
    <source>
        <dbReference type="SAM" id="MobiDB-lite"/>
    </source>
</evidence>
<feature type="region of interest" description="Disordered" evidence="1">
    <location>
        <begin position="1"/>
        <end position="31"/>
    </location>
</feature>
<comment type="caution">
    <text evidence="2">The sequence shown here is derived from an EMBL/GenBank/DDBJ whole genome shotgun (WGS) entry which is preliminary data.</text>
</comment>
<organism evidence="2 3">
    <name type="scientific">Ensete ventricosum</name>
    <name type="common">Abyssinian banana</name>
    <name type="synonym">Musa ensete</name>
    <dbReference type="NCBI Taxonomy" id="4639"/>
    <lineage>
        <taxon>Eukaryota</taxon>
        <taxon>Viridiplantae</taxon>
        <taxon>Streptophyta</taxon>
        <taxon>Embryophyta</taxon>
        <taxon>Tracheophyta</taxon>
        <taxon>Spermatophyta</taxon>
        <taxon>Magnoliopsida</taxon>
        <taxon>Liliopsida</taxon>
        <taxon>Zingiberales</taxon>
        <taxon>Musaceae</taxon>
        <taxon>Ensete</taxon>
    </lineage>
</organism>
<proteinExistence type="predicted"/>
<evidence type="ECO:0000313" key="2">
    <source>
        <dbReference type="EMBL" id="RRT63894.1"/>
    </source>
</evidence>
<accession>A0A444GA68</accession>
<protein>
    <submittedName>
        <fullName evidence="2">Uncharacterized protein</fullName>
    </submittedName>
</protein>
<dbReference type="EMBL" id="AMZH03006418">
    <property type="protein sequence ID" value="RRT63894.1"/>
    <property type="molecule type" value="Genomic_DNA"/>
</dbReference>
<gene>
    <name evidence="2" type="ORF">B296_00017146</name>
</gene>
<reference evidence="2 3" key="1">
    <citation type="journal article" date="2014" name="Agronomy (Basel)">
        <title>A Draft Genome Sequence for Ensete ventricosum, the Drought-Tolerant Tree Against Hunger.</title>
        <authorList>
            <person name="Harrison J."/>
            <person name="Moore K.A."/>
            <person name="Paszkiewicz K."/>
            <person name="Jones T."/>
            <person name="Grant M."/>
            <person name="Ambacheew D."/>
            <person name="Muzemil S."/>
            <person name="Studholme D.J."/>
        </authorList>
    </citation>
    <scope>NUCLEOTIDE SEQUENCE [LARGE SCALE GENOMIC DNA]</scope>
</reference>
<evidence type="ECO:0000313" key="3">
    <source>
        <dbReference type="Proteomes" id="UP000287651"/>
    </source>
</evidence>
<dbReference type="Proteomes" id="UP000287651">
    <property type="component" value="Unassembled WGS sequence"/>
</dbReference>